<evidence type="ECO:0000313" key="2">
    <source>
        <dbReference type="Proteomes" id="UP001165960"/>
    </source>
</evidence>
<accession>A0ACC2SLA6</accession>
<sequence>MQGKKIDNRLLKITDYNKSLSEESSESYKLLSDSNLKLLPYNINNATGVKVDRVKEYLTKEKAGVIGLQEISKHYKPWSMHSEWQVTDSAYCAIILTNPKLQFVTTETLFTGCMIKALINYDG</sequence>
<organism evidence="1 2">
    <name type="scientific">Entomophthora muscae</name>
    <dbReference type="NCBI Taxonomy" id="34485"/>
    <lineage>
        <taxon>Eukaryota</taxon>
        <taxon>Fungi</taxon>
        <taxon>Fungi incertae sedis</taxon>
        <taxon>Zoopagomycota</taxon>
        <taxon>Entomophthoromycotina</taxon>
        <taxon>Entomophthoromycetes</taxon>
        <taxon>Entomophthorales</taxon>
        <taxon>Entomophthoraceae</taxon>
        <taxon>Entomophthora</taxon>
    </lineage>
</organism>
<gene>
    <name evidence="1" type="ORF">DSO57_1002918</name>
</gene>
<dbReference type="Proteomes" id="UP001165960">
    <property type="component" value="Unassembled WGS sequence"/>
</dbReference>
<protein>
    <submittedName>
        <fullName evidence="1">Uncharacterized protein</fullName>
    </submittedName>
</protein>
<proteinExistence type="predicted"/>
<name>A0ACC2SLA6_9FUNG</name>
<keyword evidence="2" id="KW-1185">Reference proteome</keyword>
<dbReference type="EMBL" id="QTSX02004977">
    <property type="protein sequence ID" value="KAJ9063184.1"/>
    <property type="molecule type" value="Genomic_DNA"/>
</dbReference>
<reference evidence="1" key="1">
    <citation type="submission" date="2022-04" db="EMBL/GenBank/DDBJ databases">
        <title>Genome of the entomopathogenic fungus Entomophthora muscae.</title>
        <authorList>
            <person name="Elya C."/>
            <person name="Lovett B.R."/>
            <person name="Lee E."/>
            <person name="Macias A.M."/>
            <person name="Hajek A.E."/>
            <person name="De Bivort B.L."/>
            <person name="Kasson M.T."/>
            <person name="De Fine Licht H.H."/>
            <person name="Stajich J.E."/>
        </authorList>
    </citation>
    <scope>NUCLEOTIDE SEQUENCE</scope>
    <source>
        <strain evidence="1">Berkeley</strain>
    </source>
</reference>
<comment type="caution">
    <text evidence="1">The sequence shown here is derived from an EMBL/GenBank/DDBJ whole genome shotgun (WGS) entry which is preliminary data.</text>
</comment>
<evidence type="ECO:0000313" key="1">
    <source>
        <dbReference type="EMBL" id="KAJ9063184.1"/>
    </source>
</evidence>